<dbReference type="OrthoDB" id="47007at2759"/>
<evidence type="ECO:0000256" key="3">
    <source>
        <dbReference type="ARBA" id="ARBA00023002"/>
    </source>
</evidence>
<evidence type="ECO:0000313" key="6">
    <source>
        <dbReference type="EMBL" id="RCV06525.1"/>
    </source>
</evidence>
<dbReference type="GO" id="GO:0016020">
    <property type="term" value="C:membrane"/>
    <property type="evidence" value="ECO:0007669"/>
    <property type="project" value="UniProtKB-SubCell"/>
</dbReference>
<dbReference type="InterPro" id="IPR036291">
    <property type="entry name" value="NAD(P)-bd_dom_sf"/>
</dbReference>
<reference evidence="6" key="1">
    <citation type="journal article" date="2012" name="Nat. Biotechnol.">
        <title>Reference genome sequence of the model plant Setaria.</title>
        <authorList>
            <person name="Bennetzen J.L."/>
            <person name="Schmutz J."/>
            <person name="Wang H."/>
            <person name="Percifield R."/>
            <person name="Hawkins J."/>
            <person name="Pontaroli A.C."/>
            <person name="Estep M."/>
            <person name="Feng L."/>
            <person name="Vaughn J.N."/>
            <person name="Grimwood J."/>
            <person name="Jenkins J."/>
            <person name="Barry K."/>
            <person name="Lindquist E."/>
            <person name="Hellsten U."/>
            <person name="Deshpande S."/>
            <person name="Wang X."/>
            <person name="Wu X."/>
            <person name="Mitros T."/>
            <person name="Triplett J."/>
            <person name="Yang X."/>
            <person name="Ye C.Y."/>
            <person name="Mauro-Herrera M."/>
            <person name="Wang L."/>
            <person name="Li P."/>
            <person name="Sharma M."/>
            <person name="Sharma R."/>
            <person name="Ronald P.C."/>
            <person name="Panaud O."/>
            <person name="Kellogg E.A."/>
            <person name="Brutnell T.P."/>
            <person name="Doust A.N."/>
            <person name="Tuskan G.A."/>
            <person name="Rokhsar D."/>
            <person name="Devos K.M."/>
        </authorList>
    </citation>
    <scope>NUCLEOTIDE SEQUENCE [LARGE SCALE GENOMIC DNA]</scope>
    <source>
        <strain evidence="6">Yugu1</strain>
    </source>
</reference>
<dbReference type="PRINTS" id="PR00081">
    <property type="entry name" value="GDHRDH"/>
</dbReference>
<feature type="transmembrane region" description="Helical" evidence="5">
    <location>
        <begin position="12"/>
        <end position="38"/>
    </location>
</feature>
<comment type="subcellular location">
    <subcellularLocation>
        <location evidence="1">Membrane</location>
        <topology evidence="1">Single-pass type II membrane protein</topology>
    </subcellularLocation>
</comment>
<dbReference type="Pfam" id="PF00106">
    <property type="entry name" value="adh_short"/>
    <property type="match status" value="1"/>
</dbReference>
<dbReference type="AlphaFoldDB" id="A0A368PL96"/>
<accession>A0A368PL96</accession>
<feature type="region of interest" description="Disordered" evidence="4">
    <location>
        <begin position="289"/>
        <end position="308"/>
    </location>
</feature>
<keyword evidence="3" id="KW-0560">Oxidoreductase</keyword>
<dbReference type="InterPro" id="IPR002347">
    <property type="entry name" value="SDR_fam"/>
</dbReference>
<dbReference type="EMBL" id="CM003528">
    <property type="protein sequence ID" value="RCV06525.1"/>
    <property type="molecule type" value="Genomic_DNA"/>
</dbReference>
<dbReference type="Gene3D" id="3.40.50.720">
    <property type="entry name" value="NAD(P)-binding Rossmann-like Domain"/>
    <property type="match status" value="1"/>
</dbReference>
<dbReference type="PANTHER" id="PTHR43391">
    <property type="entry name" value="RETINOL DEHYDROGENASE-RELATED"/>
    <property type="match status" value="1"/>
</dbReference>
<proteinExistence type="inferred from homology"/>
<dbReference type="STRING" id="4555.A0A368PL96"/>
<evidence type="ECO:0000256" key="5">
    <source>
        <dbReference type="SAM" id="Phobius"/>
    </source>
</evidence>
<dbReference type="SUPFAM" id="SSF51735">
    <property type="entry name" value="NAD(P)-binding Rossmann-fold domains"/>
    <property type="match status" value="1"/>
</dbReference>
<keyword evidence="5" id="KW-0812">Transmembrane</keyword>
<protein>
    <submittedName>
        <fullName evidence="6">Uncharacterized protein</fullName>
    </submittedName>
</protein>
<comment type="similarity">
    <text evidence="2">Belongs to the short-chain dehydrogenases/reductases (SDR) family.</text>
</comment>
<evidence type="ECO:0000256" key="2">
    <source>
        <dbReference type="ARBA" id="ARBA00006484"/>
    </source>
</evidence>
<name>A0A368PL96_SETIT</name>
<dbReference type="GO" id="GO:0016491">
    <property type="term" value="F:oxidoreductase activity"/>
    <property type="evidence" value="ECO:0007669"/>
    <property type="project" value="UniProtKB-KW"/>
</dbReference>
<evidence type="ECO:0000256" key="4">
    <source>
        <dbReference type="SAM" id="MobiDB-lite"/>
    </source>
</evidence>
<organism evidence="6">
    <name type="scientific">Setaria italica</name>
    <name type="common">Foxtail millet</name>
    <name type="synonym">Panicum italicum</name>
    <dbReference type="NCBI Taxonomy" id="4555"/>
    <lineage>
        <taxon>Eukaryota</taxon>
        <taxon>Viridiplantae</taxon>
        <taxon>Streptophyta</taxon>
        <taxon>Embryophyta</taxon>
        <taxon>Tracheophyta</taxon>
        <taxon>Spermatophyta</taxon>
        <taxon>Magnoliopsida</taxon>
        <taxon>Liliopsida</taxon>
        <taxon>Poales</taxon>
        <taxon>Poaceae</taxon>
        <taxon>PACMAD clade</taxon>
        <taxon>Panicoideae</taxon>
        <taxon>Panicodae</taxon>
        <taxon>Paniceae</taxon>
        <taxon>Cenchrinae</taxon>
        <taxon>Setaria</taxon>
    </lineage>
</organism>
<gene>
    <name evidence="6" type="ORF">SETIT_1G170000v2</name>
</gene>
<evidence type="ECO:0000256" key="1">
    <source>
        <dbReference type="ARBA" id="ARBA00004606"/>
    </source>
</evidence>
<reference evidence="6" key="2">
    <citation type="submission" date="2015-07" db="EMBL/GenBank/DDBJ databases">
        <authorList>
            <person name="Noorani M."/>
        </authorList>
    </citation>
    <scope>NUCLEOTIDE SEQUENCE</scope>
    <source>
        <strain evidence="6">Yugu1</strain>
    </source>
</reference>
<keyword evidence="5" id="KW-0472">Membrane</keyword>
<feature type="region of interest" description="Disordered" evidence="4">
    <location>
        <begin position="318"/>
        <end position="346"/>
    </location>
</feature>
<dbReference type="PANTHER" id="PTHR43391:SF46">
    <property type="entry name" value="11-BETA-HYDROXYSTEROID DEHYDROGENASE 1B"/>
    <property type="match status" value="1"/>
</dbReference>
<keyword evidence="5" id="KW-1133">Transmembrane helix</keyword>
<sequence>MDLYLLFHTVLMHISAAIVILIYIPLSIPVKLFVWAFVKPLRKEDLRGKVVLITGSSSGIGECSLVVHGTYNHITDRGVICSMDIRARRSTRWKASPAARERGAPDVLVVPGDVSDPEQSRRAVEETVAYFGKLNHLVANAGAWSICFFDEITNITASTKMMDVNFWGSVYPTYYALPHLKASKGKLIVSSSIAATAPTSRLSLYNATKAAQLRFYETLRSELGSEVGVTTLTAGFVESEMTKGKAIQRDGEVAVDEEARDVQIGVFPVARVQKLCKAALNGIRRGDWYRGTPTRYTTPKKGSPPLSQRMLDTTGAKRFYPPSLRHHPGIKMETTGDHEEDAASNV</sequence>